<organism evidence="9 10">
    <name type="scientific">Nitritalea halalkaliphila LW7</name>
    <dbReference type="NCBI Taxonomy" id="1189621"/>
    <lineage>
        <taxon>Bacteria</taxon>
        <taxon>Pseudomonadati</taxon>
        <taxon>Bacteroidota</taxon>
        <taxon>Cytophagia</taxon>
        <taxon>Cytophagales</taxon>
        <taxon>Cyclobacteriaceae</taxon>
        <taxon>Nitritalea</taxon>
    </lineage>
</organism>
<evidence type="ECO:0000313" key="9">
    <source>
        <dbReference type="EMBL" id="EIM78437.1"/>
    </source>
</evidence>
<dbReference type="PANTHER" id="PTHR33507:SF3">
    <property type="entry name" value="INNER MEMBRANE PROTEIN YBBJ"/>
    <property type="match status" value="1"/>
</dbReference>
<evidence type="ECO:0000256" key="5">
    <source>
        <dbReference type="SAM" id="Phobius"/>
    </source>
</evidence>
<keyword evidence="4 5" id="KW-0472">Membrane</keyword>
<evidence type="ECO:0000256" key="2">
    <source>
        <dbReference type="ARBA" id="ARBA00022692"/>
    </source>
</evidence>
<dbReference type="InterPro" id="IPR029045">
    <property type="entry name" value="ClpP/crotonase-like_dom_sf"/>
</dbReference>
<gene>
    <name evidence="9" type="ORF">A3SI_02638</name>
</gene>
<dbReference type="SUPFAM" id="SSF52096">
    <property type="entry name" value="ClpP/crotonase"/>
    <property type="match status" value="1"/>
</dbReference>
<feature type="transmembrane region" description="Helical" evidence="5">
    <location>
        <begin position="314"/>
        <end position="334"/>
    </location>
</feature>
<feature type="transmembrane region" description="Helical" evidence="5">
    <location>
        <begin position="366"/>
        <end position="383"/>
    </location>
</feature>
<evidence type="ECO:0000259" key="8">
    <source>
        <dbReference type="Pfam" id="PF25145"/>
    </source>
</evidence>
<dbReference type="Proteomes" id="UP000005551">
    <property type="component" value="Unassembled WGS sequence"/>
</dbReference>
<evidence type="ECO:0000256" key="3">
    <source>
        <dbReference type="ARBA" id="ARBA00022989"/>
    </source>
</evidence>
<evidence type="ECO:0000256" key="4">
    <source>
        <dbReference type="ARBA" id="ARBA00023136"/>
    </source>
</evidence>
<comment type="caution">
    <text evidence="9">The sequence shown here is derived from an EMBL/GenBank/DDBJ whole genome shotgun (WGS) entry which is preliminary data.</text>
</comment>
<dbReference type="InterPro" id="IPR002810">
    <property type="entry name" value="NfeD-like_C"/>
</dbReference>
<feature type="transmembrane region" description="Helical" evidence="5">
    <location>
        <begin position="340"/>
        <end position="359"/>
    </location>
</feature>
<dbReference type="Gene3D" id="3.90.226.10">
    <property type="entry name" value="2-enoyl-CoA Hydratase, Chain A, domain 1"/>
    <property type="match status" value="1"/>
</dbReference>
<dbReference type="Pfam" id="PF01957">
    <property type="entry name" value="NfeD"/>
    <property type="match status" value="1"/>
</dbReference>
<dbReference type="InterPro" id="IPR052165">
    <property type="entry name" value="Membrane_assoc_protease"/>
</dbReference>
<comment type="subcellular location">
    <subcellularLocation>
        <location evidence="1">Membrane</location>
        <topology evidence="1">Multi-pass membrane protein</topology>
    </subcellularLocation>
</comment>
<dbReference type="STRING" id="1189621.A3SI_02638"/>
<evidence type="ECO:0000256" key="1">
    <source>
        <dbReference type="ARBA" id="ARBA00004141"/>
    </source>
</evidence>
<dbReference type="PATRIC" id="fig|1189621.3.peg.553"/>
<name>I5C9D5_9BACT</name>
<reference evidence="9 10" key="1">
    <citation type="submission" date="2012-05" db="EMBL/GenBank/DDBJ databases">
        <title>Genome sequence of Nitritalea halalkaliphila LW7.</title>
        <authorList>
            <person name="Jangir P.K."/>
            <person name="Singh A."/>
            <person name="Shivaji S."/>
            <person name="Sharma R."/>
        </authorList>
    </citation>
    <scope>NUCLEOTIDE SEQUENCE [LARGE SCALE GENOMIC DNA]</scope>
    <source>
        <strain evidence="9 10">LW7</strain>
    </source>
</reference>
<dbReference type="Pfam" id="PF25145">
    <property type="entry name" value="NfeD1b_N"/>
    <property type="match status" value="1"/>
</dbReference>
<sequence>MQTCTLYRRLLGWAFVFGLYFFTGSGQASALGFAQSPRSEAEPAAADSLAAQGEAEAVQGQELDTMAADSAATTAEKQPLAPAAGKKKVYLFQIDDNIDPRMNRRVRLALEDAARKEADLILIEMDTYGGAVNDADDIRTMLLDLEVPVYVWINKDAASAGALISIATDSIYMAPGSSIGAATVVQGGSGEAAPDKYQSYMRSMMRSTAEAKGRDPKIAEAMVDERLEIEGVTEKGSVITFSVSEAIANGFCEAEVRSVEELLERVGVTDYSLERYEESGVEQVISLFLNPAVSGILILIILGGLYFEIQTPGVGFPLAASIVAVILYFIPYYLNGLAANWEIAVFIVGVLFLFVELFVLPGFGIFGILGIVGVLTGLTLGMLPNDVFDFTFVPGGDLFSALLTVLVSAIVSIIGIFTLAPKVNSWQAFRSVALASTQNRSEGYTSTTYQEELLGQEGIVISRLMPSGRIEIEGEVYDAFSRGEFIDRGERVQVISTEGTSLRVKKIPTDTQEGK</sequence>
<dbReference type="Gene3D" id="2.40.50.140">
    <property type="entry name" value="Nucleic acid-binding proteins"/>
    <property type="match status" value="1"/>
</dbReference>
<keyword evidence="2 5" id="KW-0812">Transmembrane</keyword>
<evidence type="ECO:0000313" key="10">
    <source>
        <dbReference type="Proteomes" id="UP000005551"/>
    </source>
</evidence>
<protein>
    <submittedName>
        <fullName evidence="9">Uncharacterized protein</fullName>
    </submittedName>
</protein>
<feature type="transmembrane region" description="Helical" evidence="5">
    <location>
        <begin position="284"/>
        <end position="307"/>
    </location>
</feature>
<proteinExistence type="predicted"/>
<dbReference type="PANTHER" id="PTHR33507">
    <property type="entry name" value="INNER MEMBRANE PROTEIN YBBJ"/>
    <property type="match status" value="1"/>
</dbReference>
<dbReference type="CDD" id="cd07021">
    <property type="entry name" value="Clp_protease_NfeD_like"/>
    <property type="match status" value="1"/>
</dbReference>
<dbReference type="GO" id="GO:0005886">
    <property type="term" value="C:plasma membrane"/>
    <property type="evidence" value="ECO:0007669"/>
    <property type="project" value="TreeGrafter"/>
</dbReference>
<dbReference type="Pfam" id="PF24961">
    <property type="entry name" value="NfeD_membrane"/>
    <property type="match status" value="1"/>
</dbReference>
<dbReference type="EMBL" id="AJYA01000005">
    <property type="protein sequence ID" value="EIM78437.1"/>
    <property type="molecule type" value="Genomic_DNA"/>
</dbReference>
<dbReference type="InterPro" id="IPR056738">
    <property type="entry name" value="NfeD1b_N"/>
</dbReference>
<dbReference type="AlphaFoldDB" id="I5C9D5"/>
<accession>I5C9D5</accession>
<evidence type="ECO:0000259" key="7">
    <source>
        <dbReference type="Pfam" id="PF24961"/>
    </source>
</evidence>
<feature type="domain" description="NfeD1b N-terminal" evidence="8">
    <location>
        <begin position="88"/>
        <end position="273"/>
    </location>
</feature>
<keyword evidence="3 5" id="KW-1133">Transmembrane helix</keyword>
<feature type="domain" description="NfeD-like C-terminal" evidence="6">
    <location>
        <begin position="451"/>
        <end position="506"/>
    </location>
</feature>
<keyword evidence="10" id="KW-1185">Reference proteome</keyword>
<dbReference type="InterPro" id="IPR056739">
    <property type="entry name" value="NfeD_membrane"/>
</dbReference>
<evidence type="ECO:0000259" key="6">
    <source>
        <dbReference type="Pfam" id="PF01957"/>
    </source>
</evidence>
<dbReference type="SUPFAM" id="SSF141322">
    <property type="entry name" value="NfeD domain-like"/>
    <property type="match status" value="1"/>
</dbReference>
<dbReference type="InterPro" id="IPR012340">
    <property type="entry name" value="NA-bd_OB-fold"/>
</dbReference>
<feature type="domain" description="NfeD integral membrane" evidence="7">
    <location>
        <begin position="293"/>
        <end position="419"/>
    </location>
</feature>
<feature type="transmembrane region" description="Helical" evidence="5">
    <location>
        <begin position="398"/>
        <end position="420"/>
    </location>
</feature>